<comment type="caution">
    <text evidence="1">The sequence shown here is derived from an EMBL/GenBank/DDBJ whole genome shotgun (WGS) entry which is preliminary data.</text>
</comment>
<proteinExistence type="predicted"/>
<reference evidence="1" key="1">
    <citation type="journal article" date="2020" name="ISME J.">
        <title>Gammaproteobacteria mediating utilization of methyl-, sulfur- and petroleum organic compounds in deep ocean hydrothermal plumes.</title>
        <authorList>
            <person name="Zhou Z."/>
            <person name="Liu Y."/>
            <person name="Pan J."/>
            <person name="Cron B.R."/>
            <person name="Toner B.M."/>
            <person name="Anantharaman K."/>
            <person name="Breier J.A."/>
            <person name="Dick G.J."/>
            <person name="Li M."/>
        </authorList>
    </citation>
    <scope>NUCLEOTIDE SEQUENCE</scope>
    <source>
        <strain evidence="1">SZUA-1515</strain>
    </source>
</reference>
<sequence>MNGEDYSRYPIAVRGVEKNSYRRFNYQLGDPRKALTLDTDYYLSLLRDEKWSAGSIASQINREDYRFEKDPQLCQALTLVVENGVMFTQGLSKFINM</sequence>
<dbReference type="Proteomes" id="UP000608579">
    <property type="component" value="Unassembled WGS sequence"/>
</dbReference>
<protein>
    <submittedName>
        <fullName evidence="1">Uncharacterized protein</fullName>
    </submittedName>
</protein>
<evidence type="ECO:0000313" key="2">
    <source>
        <dbReference type="Proteomes" id="UP000608579"/>
    </source>
</evidence>
<organism evidence="1 2">
    <name type="scientific">Caldiarchaeum subterraneum</name>
    <dbReference type="NCBI Taxonomy" id="311458"/>
    <lineage>
        <taxon>Archaea</taxon>
        <taxon>Nitrososphaerota</taxon>
        <taxon>Candidatus Caldarchaeales</taxon>
        <taxon>Candidatus Caldarchaeaceae</taxon>
        <taxon>Candidatus Caldarchaeum</taxon>
    </lineage>
</organism>
<evidence type="ECO:0000313" key="1">
    <source>
        <dbReference type="EMBL" id="HIQ29179.1"/>
    </source>
</evidence>
<gene>
    <name evidence="1" type="ORF">EYH45_01295</name>
</gene>
<feature type="non-terminal residue" evidence="1">
    <location>
        <position position="97"/>
    </location>
</feature>
<name>A0A833EBF7_CALS0</name>
<dbReference type="AlphaFoldDB" id="A0A833EBF7"/>
<dbReference type="EMBL" id="DQVM01000027">
    <property type="protein sequence ID" value="HIQ29179.1"/>
    <property type="molecule type" value="Genomic_DNA"/>
</dbReference>
<accession>A0A833EBF7</accession>